<feature type="transmembrane region" description="Helical" evidence="1">
    <location>
        <begin position="52"/>
        <end position="73"/>
    </location>
</feature>
<proteinExistence type="predicted"/>
<keyword evidence="1" id="KW-0812">Transmembrane</keyword>
<evidence type="ECO:0000256" key="1">
    <source>
        <dbReference type="SAM" id="Phobius"/>
    </source>
</evidence>
<keyword evidence="1" id="KW-1133">Transmembrane helix</keyword>
<evidence type="ECO:0000313" key="2">
    <source>
        <dbReference type="EMBL" id="OGG49484.1"/>
    </source>
</evidence>
<dbReference type="EMBL" id="MFKV01000031">
    <property type="protein sequence ID" value="OGG49484.1"/>
    <property type="molecule type" value="Genomic_DNA"/>
</dbReference>
<dbReference type="Proteomes" id="UP000178370">
    <property type="component" value="Unassembled WGS sequence"/>
</dbReference>
<comment type="caution">
    <text evidence="2">The sequence shown here is derived from an EMBL/GenBank/DDBJ whole genome shotgun (WGS) entry which is preliminary data.</text>
</comment>
<sequence>MDKVIRDAKDYRFWVELFGLAILFIARWPFTPLWKKRKFDYDSPNPIPKSEVSYWSLCALGALTEIILLGMIVTKLLALQPIAAGWQISIAVAIFTVLTGIRIYLYGRNEAEAWQW</sequence>
<accession>A0A1F6CJP8</accession>
<feature type="transmembrane region" description="Helical" evidence="1">
    <location>
        <begin position="85"/>
        <end position="106"/>
    </location>
</feature>
<gene>
    <name evidence="2" type="ORF">A2763_04140</name>
</gene>
<dbReference type="AlphaFoldDB" id="A0A1F6CJP8"/>
<protein>
    <submittedName>
        <fullName evidence="2">Uncharacterized protein</fullName>
    </submittedName>
</protein>
<keyword evidence="1" id="KW-0472">Membrane</keyword>
<organism evidence="2 3">
    <name type="scientific">Candidatus Kaiserbacteria bacterium RIFCSPHIGHO2_01_FULL_54_36</name>
    <dbReference type="NCBI Taxonomy" id="1798482"/>
    <lineage>
        <taxon>Bacteria</taxon>
        <taxon>Candidatus Kaiseribacteriota</taxon>
    </lineage>
</organism>
<evidence type="ECO:0000313" key="3">
    <source>
        <dbReference type="Proteomes" id="UP000178370"/>
    </source>
</evidence>
<reference evidence="2 3" key="1">
    <citation type="journal article" date="2016" name="Nat. Commun.">
        <title>Thousands of microbial genomes shed light on interconnected biogeochemical processes in an aquifer system.</title>
        <authorList>
            <person name="Anantharaman K."/>
            <person name="Brown C.T."/>
            <person name="Hug L.A."/>
            <person name="Sharon I."/>
            <person name="Castelle C.J."/>
            <person name="Probst A.J."/>
            <person name="Thomas B.C."/>
            <person name="Singh A."/>
            <person name="Wilkins M.J."/>
            <person name="Karaoz U."/>
            <person name="Brodie E.L."/>
            <person name="Williams K.H."/>
            <person name="Hubbard S.S."/>
            <person name="Banfield J.F."/>
        </authorList>
    </citation>
    <scope>NUCLEOTIDE SEQUENCE [LARGE SCALE GENOMIC DNA]</scope>
</reference>
<feature type="transmembrane region" description="Helical" evidence="1">
    <location>
        <begin position="12"/>
        <end position="30"/>
    </location>
</feature>
<name>A0A1F6CJP8_9BACT</name>